<dbReference type="SUPFAM" id="SSF50129">
    <property type="entry name" value="GroES-like"/>
    <property type="match status" value="1"/>
</dbReference>
<evidence type="ECO:0000256" key="3">
    <source>
        <dbReference type="ARBA" id="ARBA00013190"/>
    </source>
</evidence>
<dbReference type="Gene3D" id="3.40.50.720">
    <property type="entry name" value="NAD(P)-binding Rossmann-like Domain"/>
    <property type="match status" value="1"/>
</dbReference>
<reference evidence="11" key="1">
    <citation type="journal article" date="2017" name="Nat. Microbiol.">
        <title>Global analysis of biosynthetic gene clusters reveals vast potential of secondary metabolite production in Penicillium species.</title>
        <authorList>
            <person name="Nielsen J.C."/>
            <person name="Grijseels S."/>
            <person name="Prigent S."/>
            <person name="Ji B."/>
            <person name="Dainat J."/>
            <person name="Nielsen K.F."/>
            <person name="Frisvad J.C."/>
            <person name="Workman M."/>
            <person name="Nielsen J."/>
        </authorList>
    </citation>
    <scope>NUCLEOTIDE SEQUENCE [LARGE SCALE GENOMIC DNA]</scope>
    <source>
        <strain evidence="11">IBT 29486</strain>
    </source>
</reference>
<dbReference type="EMBL" id="MDYP01000017">
    <property type="protein sequence ID" value="OQE06625.1"/>
    <property type="molecule type" value="Genomic_DNA"/>
</dbReference>
<comment type="caution">
    <text evidence="10">The sequence shown here is derived from an EMBL/GenBank/DDBJ whole genome shotgun (WGS) entry which is preliminary data.</text>
</comment>
<keyword evidence="4 8" id="KW-0479">Metal-binding</keyword>
<evidence type="ECO:0000313" key="10">
    <source>
        <dbReference type="EMBL" id="OQE06625.1"/>
    </source>
</evidence>
<dbReference type="OrthoDB" id="1879366at2759"/>
<dbReference type="InterPro" id="IPR011032">
    <property type="entry name" value="GroES-like_sf"/>
</dbReference>
<keyword evidence="5 8" id="KW-0862">Zinc</keyword>
<keyword evidence="11" id="KW-1185">Reference proteome</keyword>
<dbReference type="InterPro" id="IPR013149">
    <property type="entry name" value="ADH-like_C"/>
</dbReference>
<dbReference type="InterPro" id="IPR013154">
    <property type="entry name" value="ADH-like_N"/>
</dbReference>
<dbReference type="EC" id="1.1.1.1" evidence="3"/>
<dbReference type="AlphaFoldDB" id="A0A1V6RXZ9"/>
<evidence type="ECO:0000313" key="11">
    <source>
        <dbReference type="Proteomes" id="UP000191518"/>
    </source>
</evidence>
<evidence type="ECO:0000256" key="1">
    <source>
        <dbReference type="ARBA" id="ARBA00001947"/>
    </source>
</evidence>
<dbReference type="InterPro" id="IPR002328">
    <property type="entry name" value="ADH_Zn_CS"/>
</dbReference>
<dbReference type="PANTHER" id="PTHR42940:SF3">
    <property type="entry name" value="ALCOHOL DEHYDROGENASE 1-RELATED"/>
    <property type="match status" value="1"/>
</dbReference>
<gene>
    <name evidence="10" type="ORF">PENVUL_c017G03254</name>
</gene>
<dbReference type="Gene3D" id="3.90.180.10">
    <property type="entry name" value="Medium-chain alcohol dehydrogenases, catalytic domain"/>
    <property type="match status" value="1"/>
</dbReference>
<dbReference type="Proteomes" id="UP000191518">
    <property type="component" value="Unassembled WGS sequence"/>
</dbReference>
<dbReference type="InterPro" id="IPR036291">
    <property type="entry name" value="NAD(P)-bd_dom_sf"/>
</dbReference>
<name>A0A1V6RXZ9_9EURO</name>
<dbReference type="PANTHER" id="PTHR42940">
    <property type="entry name" value="ALCOHOL DEHYDROGENASE 1-RELATED"/>
    <property type="match status" value="1"/>
</dbReference>
<dbReference type="SUPFAM" id="SSF51735">
    <property type="entry name" value="NAD(P)-binding Rossmann-fold domains"/>
    <property type="match status" value="1"/>
</dbReference>
<dbReference type="Pfam" id="PF08240">
    <property type="entry name" value="ADH_N"/>
    <property type="match status" value="1"/>
</dbReference>
<dbReference type="PROSITE" id="PS00059">
    <property type="entry name" value="ADH_ZINC"/>
    <property type="match status" value="1"/>
</dbReference>
<protein>
    <recommendedName>
        <fullName evidence="3">alcohol dehydrogenase</fullName>
        <ecNumber evidence="3">1.1.1.1</ecNumber>
    </recommendedName>
</protein>
<keyword evidence="6" id="KW-0560">Oxidoreductase</keyword>
<dbReference type="FunFam" id="3.40.50.720:FF:000039">
    <property type="entry name" value="Alcohol dehydrogenase AdhP"/>
    <property type="match status" value="1"/>
</dbReference>
<evidence type="ECO:0000259" key="9">
    <source>
        <dbReference type="SMART" id="SM00829"/>
    </source>
</evidence>
<evidence type="ECO:0000256" key="7">
    <source>
        <dbReference type="ARBA" id="ARBA00023027"/>
    </source>
</evidence>
<dbReference type="GO" id="GO:0008270">
    <property type="term" value="F:zinc ion binding"/>
    <property type="evidence" value="ECO:0007669"/>
    <property type="project" value="InterPro"/>
</dbReference>
<evidence type="ECO:0000256" key="6">
    <source>
        <dbReference type="ARBA" id="ARBA00023002"/>
    </source>
</evidence>
<feature type="domain" description="Enoyl reductase (ER)" evidence="9">
    <location>
        <begin position="18"/>
        <end position="351"/>
    </location>
</feature>
<accession>A0A1V6RXZ9</accession>
<dbReference type="SMART" id="SM00829">
    <property type="entry name" value="PKS_ER"/>
    <property type="match status" value="1"/>
</dbReference>
<evidence type="ECO:0000256" key="4">
    <source>
        <dbReference type="ARBA" id="ARBA00022723"/>
    </source>
</evidence>
<proteinExistence type="inferred from homology"/>
<dbReference type="GO" id="GO:0005737">
    <property type="term" value="C:cytoplasm"/>
    <property type="evidence" value="ECO:0007669"/>
    <property type="project" value="TreeGrafter"/>
</dbReference>
<evidence type="ECO:0000256" key="2">
    <source>
        <dbReference type="ARBA" id="ARBA00008072"/>
    </source>
</evidence>
<evidence type="ECO:0000256" key="8">
    <source>
        <dbReference type="RuleBase" id="RU361277"/>
    </source>
</evidence>
<dbReference type="GO" id="GO:0004022">
    <property type="term" value="F:alcohol dehydrogenase (NAD+) activity"/>
    <property type="evidence" value="ECO:0007669"/>
    <property type="project" value="UniProtKB-EC"/>
</dbReference>
<organism evidence="10 11">
    <name type="scientific">Penicillium vulpinum</name>
    <dbReference type="NCBI Taxonomy" id="29845"/>
    <lineage>
        <taxon>Eukaryota</taxon>
        <taxon>Fungi</taxon>
        <taxon>Dikarya</taxon>
        <taxon>Ascomycota</taxon>
        <taxon>Pezizomycotina</taxon>
        <taxon>Eurotiomycetes</taxon>
        <taxon>Eurotiomycetidae</taxon>
        <taxon>Eurotiales</taxon>
        <taxon>Aspergillaceae</taxon>
        <taxon>Penicillium</taxon>
    </lineage>
</organism>
<evidence type="ECO:0000256" key="5">
    <source>
        <dbReference type="ARBA" id="ARBA00022833"/>
    </source>
</evidence>
<sequence>MQDLSRTSKAAILVQEDGGKFHFDTRQVPLPTLKSDEILVRVSCTGICGTDMGLAAGALGPTADILGHEGVGYVEKLGDDVSSTEVQINDRIGIMWIRDVCGKCFMCRTPNEEVRCEKSVRSGLHCDGSFAEYATVPSSYIMRIPKTITVPDEHIAPILCGGVTAYKAVKVGGGEVGAWIAILGAGGGIGALAIQYAKAMGYQVIALDATNLKRDYCLQAGADAYIDVTRDGKDVQEDVFSLTEGRGAPSVLVVAGSVDAYKTALDIIGPLGTLVCVGIPFPHLRVPFHPLLFIDKGIRMIGSCVGTRDDVLDAIDFVQRGLVTPVVNVQRLEDLNEISANFGKVSGKPVIMM</sequence>
<comment type="similarity">
    <text evidence="2 8">Belongs to the zinc-containing alcohol dehydrogenase family.</text>
</comment>
<comment type="cofactor">
    <cofactor evidence="1 8">
        <name>Zn(2+)</name>
        <dbReference type="ChEBI" id="CHEBI:29105"/>
    </cofactor>
</comment>
<keyword evidence="7" id="KW-0520">NAD</keyword>
<dbReference type="STRING" id="29845.A0A1V6RXZ9"/>
<dbReference type="InterPro" id="IPR020843">
    <property type="entry name" value="ER"/>
</dbReference>
<dbReference type="Pfam" id="PF00107">
    <property type="entry name" value="ADH_zinc_N"/>
    <property type="match status" value="1"/>
</dbReference>